<comment type="caution">
    <text evidence="2">The sequence shown here is derived from an EMBL/GenBank/DDBJ whole genome shotgun (WGS) entry which is preliminary data.</text>
</comment>
<reference evidence="2 3" key="1">
    <citation type="submission" date="2019-03" db="EMBL/GenBank/DDBJ databases">
        <title>Genomic Encyclopedia of Type Strains, Phase III (KMG-III): the genomes of soil and plant-associated and newly described type strains.</title>
        <authorList>
            <person name="Whitman W."/>
        </authorList>
    </citation>
    <scope>NUCLEOTIDE SEQUENCE [LARGE SCALE GENOMIC DNA]</scope>
    <source>
        <strain evidence="2 3">VKM Ac-2575</strain>
    </source>
</reference>
<keyword evidence="3" id="KW-1185">Reference proteome</keyword>
<name>A0A4R7T6K7_9ACTN</name>
<dbReference type="AlphaFoldDB" id="A0A4R7T6K7"/>
<evidence type="ECO:0000313" key="3">
    <source>
        <dbReference type="Proteomes" id="UP000295151"/>
    </source>
</evidence>
<protein>
    <recommendedName>
        <fullName evidence="4">ATP/GTP-binding protein</fullName>
    </recommendedName>
</protein>
<organism evidence="2 3">
    <name type="scientific">Kribbella voronezhensis</name>
    <dbReference type="NCBI Taxonomy" id="2512212"/>
    <lineage>
        <taxon>Bacteria</taxon>
        <taxon>Bacillati</taxon>
        <taxon>Actinomycetota</taxon>
        <taxon>Actinomycetes</taxon>
        <taxon>Propionibacteriales</taxon>
        <taxon>Kribbellaceae</taxon>
        <taxon>Kribbella</taxon>
    </lineage>
</organism>
<sequence>MLRSEIGGKVDKDQRGKQPVKASKRTCQYRNAAQACTHPTFGNWSNSQQCYLRREEPQPPFSDPRWQGHTEGSVWACVREQGFDQGRHLVTKWVWLPGEPDTVVTDPLTLAYRAVAAMQLREPVVKSAPGVGQIGLVNMPVWLWVEKSENTWGPISRDASVPGLTVTATAQVKAVDWSMGDGKTVRCEGAGTAYQKSFGIKPSPDCGYLYRKTSRDQNDCQYKVGATARWDITWRSTLGDTGQLSMTRVGATQLRIGEAVPVLVDPDGAQAAAPKTPAAC</sequence>
<evidence type="ECO:0008006" key="4">
    <source>
        <dbReference type="Google" id="ProtNLM"/>
    </source>
</evidence>
<gene>
    <name evidence="2" type="ORF">EV138_0974</name>
</gene>
<proteinExistence type="predicted"/>
<feature type="region of interest" description="Disordered" evidence="1">
    <location>
        <begin position="1"/>
        <end position="24"/>
    </location>
</feature>
<dbReference type="EMBL" id="SOCE01000001">
    <property type="protein sequence ID" value="TDU87451.1"/>
    <property type="molecule type" value="Genomic_DNA"/>
</dbReference>
<accession>A0A4R7T6K7</accession>
<evidence type="ECO:0000313" key="2">
    <source>
        <dbReference type="EMBL" id="TDU87451.1"/>
    </source>
</evidence>
<dbReference type="Proteomes" id="UP000295151">
    <property type="component" value="Unassembled WGS sequence"/>
</dbReference>
<feature type="compositionally biased region" description="Basic and acidic residues" evidence="1">
    <location>
        <begin position="1"/>
        <end position="16"/>
    </location>
</feature>
<evidence type="ECO:0000256" key="1">
    <source>
        <dbReference type="SAM" id="MobiDB-lite"/>
    </source>
</evidence>